<keyword evidence="1" id="KW-0732">Signal</keyword>
<accession>A0A023FYY4</accession>
<dbReference type="Gene3D" id="2.40.128.20">
    <property type="match status" value="1"/>
</dbReference>
<dbReference type="AlphaFoldDB" id="A0A023FYY4"/>
<proteinExistence type="evidence at transcript level"/>
<evidence type="ECO:0000256" key="1">
    <source>
        <dbReference type="SAM" id="SignalP"/>
    </source>
</evidence>
<reference evidence="2" key="1">
    <citation type="submission" date="2014-03" db="EMBL/GenBank/DDBJ databases">
        <title>The sialotranscriptome of Amblyomma triste, Amblyomma parvum and Amblyomma cajennense ticks, uncovered by 454-based RNA-seq.</title>
        <authorList>
            <person name="Garcia G.R."/>
            <person name="Gardinassi L.G."/>
            <person name="Ribeiro J.M."/>
            <person name="Anatrielo E."/>
            <person name="Ferreira B.R."/>
            <person name="Moreira H.N."/>
            <person name="Mafra C."/>
            <person name="Olegario M.M."/>
            <person name="Szabo P.J."/>
            <person name="Miranda-Santos I.K."/>
            <person name="Maruyama S.R."/>
        </authorList>
    </citation>
    <scope>NUCLEOTIDE SEQUENCE</scope>
    <source>
        <strain evidence="2">Araguapaz</strain>
        <tissue evidence="2">Salivary glands</tissue>
    </source>
</reference>
<sequence>MLLVAFLIVGFELCAAEGASTSPEKQPNITLISRRSVNLVRKNATLKLILYSSGIKHTYALPKCMSSDFLKNISQGANRTLQIDDMNTNISIRVTNGSGPALNISSPTGKVPDILQDFYSILHATPKHCIILQAPHIPNYYEPQPPCVLLAFHRNYRCEGKFLDLCGAGDFVDLKECYNMTWNFKPEVEQTHK</sequence>
<organism evidence="2">
    <name type="scientific">Amblyomma parvum</name>
    <name type="common">South American tick</name>
    <dbReference type="NCBI Taxonomy" id="251391"/>
    <lineage>
        <taxon>Eukaryota</taxon>
        <taxon>Metazoa</taxon>
        <taxon>Ecdysozoa</taxon>
        <taxon>Arthropoda</taxon>
        <taxon>Chelicerata</taxon>
        <taxon>Arachnida</taxon>
        <taxon>Acari</taxon>
        <taxon>Parasitiformes</taxon>
        <taxon>Ixodida</taxon>
        <taxon>Ixodoidea</taxon>
        <taxon>Ixodidae</taxon>
        <taxon>Amblyomminae</taxon>
        <taxon>Amblyomma</taxon>
    </lineage>
</organism>
<dbReference type="EMBL" id="GBBL01000588">
    <property type="protein sequence ID" value="JAC26732.1"/>
    <property type="molecule type" value="mRNA"/>
</dbReference>
<dbReference type="InterPro" id="IPR012674">
    <property type="entry name" value="Calycin"/>
</dbReference>
<feature type="chain" id="PRO_5001515779" evidence="1">
    <location>
        <begin position="19"/>
        <end position="193"/>
    </location>
</feature>
<protein>
    <submittedName>
        <fullName evidence="2">Putative secreted protein 94</fullName>
    </submittedName>
</protein>
<feature type="signal peptide" evidence="1">
    <location>
        <begin position="1"/>
        <end position="18"/>
    </location>
</feature>
<evidence type="ECO:0000313" key="2">
    <source>
        <dbReference type="EMBL" id="JAC26732.1"/>
    </source>
</evidence>
<name>A0A023FYY4_AMBPA</name>